<accession>A0ABQ1TIJ1</accession>
<comment type="caution">
    <text evidence="2">The sequence shown here is derived from an EMBL/GenBank/DDBJ whole genome shotgun (WGS) entry which is preliminary data.</text>
</comment>
<gene>
    <name evidence="2" type="ORF">GCM10008027_21710</name>
</gene>
<reference evidence="3" key="1">
    <citation type="journal article" date="2019" name="Int. J. Syst. Evol. Microbiol.">
        <title>The Global Catalogue of Microorganisms (GCM) 10K type strain sequencing project: providing services to taxonomists for standard genome sequencing and annotation.</title>
        <authorList>
            <consortium name="The Broad Institute Genomics Platform"/>
            <consortium name="The Broad Institute Genome Sequencing Center for Infectious Disease"/>
            <person name="Wu L."/>
            <person name="Ma J."/>
        </authorList>
    </citation>
    <scope>NUCLEOTIDE SEQUENCE [LARGE SCALE GENOMIC DNA]</scope>
    <source>
        <strain evidence="3">CGMCC 1.15394</strain>
    </source>
</reference>
<feature type="chain" id="PRO_5045558981" evidence="1">
    <location>
        <begin position="24"/>
        <end position="167"/>
    </location>
</feature>
<organism evidence="2 3">
    <name type="scientific">Pseudoalteromonas gelatinilytica</name>
    <dbReference type="NCBI Taxonomy" id="1703256"/>
    <lineage>
        <taxon>Bacteria</taxon>
        <taxon>Pseudomonadati</taxon>
        <taxon>Pseudomonadota</taxon>
        <taxon>Gammaproteobacteria</taxon>
        <taxon>Alteromonadales</taxon>
        <taxon>Pseudoalteromonadaceae</taxon>
        <taxon>Pseudoalteromonas</taxon>
    </lineage>
</organism>
<dbReference type="RefSeq" id="WP_188728893.1">
    <property type="nucleotide sequence ID" value="NZ_BMIT01000007.1"/>
</dbReference>
<feature type="signal peptide" evidence="1">
    <location>
        <begin position="1"/>
        <end position="23"/>
    </location>
</feature>
<evidence type="ECO:0000313" key="3">
    <source>
        <dbReference type="Proteomes" id="UP000638462"/>
    </source>
</evidence>
<dbReference type="EMBL" id="BMIT01000007">
    <property type="protein sequence ID" value="GGE96322.1"/>
    <property type="molecule type" value="Genomic_DNA"/>
</dbReference>
<keyword evidence="1" id="KW-0732">Signal</keyword>
<name>A0ABQ1TIJ1_9GAMM</name>
<evidence type="ECO:0000313" key="2">
    <source>
        <dbReference type="EMBL" id="GGE96322.1"/>
    </source>
</evidence>
<evidence type="ECO:0000256" key="1">
    <source>
        <dbReference type="SAM" id="SignalP"/>
    </source>
</evidence>
<proteinExistence type="predicted"/>
<protein>
    <submittedName>
        <fullName evidence="2">Uncharacterized protein</fullName>
    </submittedName>
</protein>
<dbReference type="Proteomes" id="UP000638462">
    <property type="component" value="Unassembled WGS sequence"/>
</dbReference>
<keyword evidence="3" id="KW-1185">Reference proteome</keyword>
<sequence length="167" mass="19057">MKIILSVMLYLSSLVLLSFASFANPLTTKLTCTPKESKVPLIVKLDKSLTAESNEYVFHYQNNFSGWLFESYLFIGVVNGDYVIVSAGSELAEKTISITKAEYDRLRNNVIKSTSHKISSPITENQEFCQYFDIDGKKRVVLDEENSAPMLRKLRKELDALIIYRKE</sequence>